<reference evidence="10 11" key="1">
    <citation type="journal article" date="2015" name="Sci. Rep.">
        <title>Genome of the facultative scuticociliatosis pathogen Pseudocohnilembus persalinus provides insight into its virulence through horizontal gene transfer.</title>
        <authorList>
            <person name="Xiong J."/>
            <person name="Wang G."/>
            <person name="Cheng J."/>
            <person name="Tian M."/>
            <person name="Pan X."/>
            <person name="Warren A."/>
            <person name="Jiang C."/>
            <person name="Yuan D."/>
            <person name="Miao W."/>
        </authorList>
    </citation>
    <scope>NUCLEOTIDE SEQUENCE [LARGE SCALE GENOMIC DNA]</scope>
    <source>
        <strain evidence="10">36N120E</strain>
    </source>
</reference>
<evidence type="ECO:0000313" key="11">
    <source>
        <dbReference type="Proteomes" id="UP000054937"/>
    </source>
</evidence>
<protein>
    <recommendedName>
        <fullName evidence="9">Cation efflux protein transmembrane domain-containing protein</fullName>
    </recommendedName>
</protein>
<evidence type="ECO:0000256" key="7">
    <source>
        <dbReference type="ARBA" id="ARBA00023136"/>
    </source>
</evidence>
<dbReference type="GO" id="GO:0016020">
    <property type="term" value="C:membrane"/>
    <property type="evidence" value="ECO:0007669"/>
    <property type="project" value="UniProtKB-SubCell"/>
</dbReference>
<dbReference type="AlphaFoldDB" id="A0A0V0R4K4"/>
<dbReference type="Pfam" id="PF01545">
    <property type="entry name" value="Cation_efflux"/>
    <property type="match status" value="1"/>
</dbReference>
<evidence type="ECO:0000256" key="2">
    <source>
        <dbReference type="ARBA" id="ARBA00008873"/>
    </source>
</evidence>
<keyword evidence="7 8" id="KW-0472">Membrane</keyword>
<evidence type="ECO:0000256" key="4">
    <source>
        <dbReference type="ARBA" id="ARBA00022692"/>
    </source>
</evidence>
<dbReference type="PANTHER" id="PTHR45755:SF4">
    <property type="entry name" value="ZINC TRANSPORTER 7"/>
    <property type="match status" value="1"/>
</dbReference>
<organism evidence="10 11">
    <name type="scientific">Pseudocohnilembus persalinus</name>
    <name type="common">Ciliate</name>
    <dbReference type="NCBI Taxonomy" id="266149"/>
    <lineage>
        <taxon>Eukaryota</taxon>
        <taxon>Sar</taxon>
        <taxon>Alveolata</taxon>
        <taxon>Ciliophora</taxon>
        <taxon>Intramacronucleata</taxon>
        <taxon>Oligohymenophorea</taxon>
        <taxon>Scuticociliatia</taxon>
        <taxon>Philasterida</taxon>
        <taxon>Pseudocohnilembidae</taxon>
        <taxon>Pseudocohnilembus</taxon>
    </lineage>
</organism>
<keyword evidence="11" id="KW-1185">Reference proteome</keyword>
<dbReference type="EMBL" id="LDAU01000051">
    <property type="protein sequence ID" value="KRX09407.1"/>
    <property type="molecule type" value="Genomic_DNA"/>
</dbReference>
<dbReference type="OrthoDB" id="5382797at2759"/>
<feature type="transmembrane region" description="Helical" evidence="8">
    <location>
        <begin position="115"/>
        <end position="138"/>
    </location>
</feature>
<proteinExistence type="inferred from homology"/>
<evidence type="ECO:0000256" key="1">
    <source>
        <dbReference type="ARBA" id="ARBA00004141"/>
    </source>
</evidence>
<evidence type="ECO:0000256" key="6">
    <source>
        <dbReference type="ARBA" id="ARBA00023065"/>
    </source>
</evidence>
<feature type="transmembrane region" description="Helical" evidence="8">
    <location>
        <begin position="176"/>
        <end position="200"/>
    </location>
</feature>
<feature type="domain" description="Cation efflux protein transmembrane" evidence="9">
    <location>
        <begin position="77"/>
        <end position="137"/>
    </location>
</feature>
<accession>A0A0V0R4K4</accession>
<dbReference type="PANTHER" id="PTHR45755">
    <property type="match status" value="1"/>
</dbReference>
<evidence type="ECO:0000256" key="8">
    <source>
        <dbReference type="SAM" id="Phobius"/>
    </source>
</evidence>
<dbReference type="GO" id="GO:0006882">
    <property type="term" value="P:intracellular zinc ion homeostasis"/>
    <property type="evidence" value="ECO:0007669"/>
    <property type="project" value="InterPro"/>
</dbReference>
<feature type="transmembrane region" description="Helical" evidence="8">
    <location>
        <begin position="323"/>
        <end position="342"/>
    </location>
</feature>
<dbReference type="OMA" id="MIGITHT"/>
<dbReference type="GO" id="GO:0005794">
    <property type="term" value="C:Golgi apparatus"/>
    <property type="evidence" value="ECO:0007669"/>
    <property type="project" value="TreeGrafter"/>
</dbReference>
<dbReference type="Proteomes" id="UP000054937">
    <property type="component" value="Unassembled WGS sequence"/>
</dbReference>
<dbReference type="InterPro" id="IPR058533">
    <property type="entry name" value="Cation_efflux_TM"/>
</dbReference>
<gene>
    <name evidence="10" type="ORF">PPERSA_04713</name>
</gene>
<keyword evidence="3" id="KW-0813">Transport</keyword>
<evidence type="ECO:0000256" key="5">
    <source>
        <dbReference type="ARBA" id="ARBA00022989"/>
    </source>
</evidence>
<evidence type="ECO:0000259" key="9">
    <source>
        <dbReference type="Pfam" id="PF01545"/>
    </source>
</evidence>
<dbReference type="InterPro" id="IPR045316">
    <property type="entry name" value="Msc2-like"/>
</dbReference>
<comment type="caution">
    <text evidence="10">The sequence shown here is derived from an EMBL/GenBank/DDBJ whole genome shotgun (WGS) entry which is preliminary data.</text>
</comment>
<comment type="similarity">
    <text evidence="2">Belongs to the cation diffusion facilitator (CDF) transporter (TC 2.A.4) family. SLC30A subfamily.</text>
</comment>
<dbReference type="InParanoid" id="A0A0V0R4K4"/>
<sequence length="434" mass="50573">MGEQFNIKVFDKITDNSSKNQHQQQNNQHNFWYYFRLSRTGHEPKKIGNFIIILTTFSLYSMFSGIFKSDFDQTSLGAYCVLHISAFLFSLFALLQAKHRKDTLYTYGYSRFETLAAFSNCIFLLIHSLFLVIGSFHFHSEVEHLQDAQNLNIENDNAQNADSNHSQHHENAGNGIIYQFYFLLIFNIIGAFSFADYALFVPNTDILKDYNISGVTYNEYSNFQKVYQGLFQYINEYLPHNIHDNHLDSYDRVHSQDVQLVEDLENLKNQQNLSVHGNEGSHNNNIDLVYSSHYENMHSIFIHFLVSVFFYMGKIFIYHLNFIGFIAIITNVLILVLAVQVTKRILVVSSRLLLHALPIEDIKNVSQFLKSIQSLEGVKEIKERYFWGVTTGYLVCNLKLIIKKDANQQALLRQIQMLNRNQFQDLCVQTEREL</sequence>
<evidence type="ECO:0000313" key="10">
    <source>
        <dbReference type="EMBL" id="KRX09407.1"/>
    </source>
</evidence>
<dbReference type="Gene3D" id="1.20.1510.10">
    <property type="entry name" value="Cation efflux protein transmembrane domain"/>
    <property type="match status" value="1"/>
</dbReference>
<evidence type="ECO:0000256" key="3">
    <source>
        <dbReference type="ARBA" id="ARBA00022448"/>
    </source>
</evidence>
<dbReference type="GO" id="GO:0005385">
    <property type="term" value="F:zinc ion transmembrane transporter activity"/>
    <property type="evidence" value="ECO:0007669"/>
    <property type="project" value="InterPro"/>
</dbReference>
<dbReference type="SUPFAM" id="SSF161111">
    <property type="entry name" value="Cation efflux protein transmembrane domain-like"/>
    <property type="match status" value="1"/>
</dbReference>
<feature type="transmembrane region" description="Helical" evidence="8">
    <location>
        <begin position="47"/>
        <end position="64"/>
    </location>
</feature>
<dbReference type="InterPro" id="IPR027469">
    <property type="entry name" value="Cation_efflux_TMD_sf"/>
</dbReference>
<name>A0A0V0R4K4_PSEPJ</name>
<keyword evidence="4 8" id="KW-0812">Transmembrane</keyword>
<keyword evidence="6" id="KW-0406">Ion transport</keyword>
<feature type="transmembrane region" description="Helical" evidence="8">
    <location>
        <begin position="76"/>
        <end position="95"/>
    </location>
</feature>
<comment type="subcellular location">
    <subcellularLocation>
        <location evidence="1">Membrane</location>
        <topology evidence="1">Multi-pass membrane protein</topology>
    </subcellularLocation>
</comment>
<feature type="transmembrane region" description="Helical" evidence="8">
    <location>
        <begin position="300"/>
        <end position="317"/>
    </location>
</feature>
<keyword evidence="5 8" id="KW-1133">Transmembrane helix</keyword>